<sequence>MILCSPSRVSSRWTVSVSRSTVLQLTTLHSRSFSRSNPLDHRVVPERNIFQPHSKRPLNEREKEEKSIEEQLTPLTGHKLKDRMKGIKVQSKYFKEQVLRQDREIATEEAIKDLPPLTEEEIEDFYLNLLASGNELGNIPHLASPTHPAPASSFPPAQDKQAGSEQIDQGRQNLLKSISSGGEGTIPSLKDLETWEPDREVRKVSEASDLFGEEDEEPELVMVGARPDQTPKLKSMEIKRENKVERTKEDSDWSAKSLFELNSLFENQADISKNWEGNATKSEQNSEEITSNTERTDEPDLQDTSSALSTSSSITDTTSSAAVADTPMHTLPNSFQKQFRSLQNLPPLPSPPQSEILNKLEKLVLDLPSNVFPRPSLVGLDKETQPSKRQGRRKNDVPLGLITTNEWRKMITDAVHEADNYISRLPVEVQTQLKPLRQLRNKMTVDAKRVRQFTPLEKVVNALEGKALEQSIKALTLMSKSGESVWKEGFEMVLDGFAKRGDLAGVQSTLHAMQTCGAKITASAHSHLIIARLSNADLPGAITTLHSLEDQSIFVPEKTYISLIEPLLHSEIPAHRATGFNLFAHMRLVAYATPQREAFISLIKACGSSTDPQPERALDLWKEMTEEHGYLPEVNAFNAALCALVPVGRFWGEALRMFKTMLDFYKYSVPAGVIPGQSAQEQGESEQRKMYTPNRETFELLLQGAAKNGDLARTRWVLTEMIRFSRSSHGGDAVAPRSRTLELALMAYAAAKPSLVRGMVKLNRKKKEGKKERTDRKKATGGEVSNIDLATGKDEDGKAAFKETFDMSTSPSGSLNSPPTSSIVSGLTAEATTATLTAASSSSSSSSTSSTSSNEKGVSDPPSPKKESQPAPSVASPYLPQTSQEILHEANVLLSHAYNDSHIYVINPDWRSPSNHPPPLRFVQMTPRLVNSYLSVVYHHASSLTHCVERFRNVWSEVKVRPNGWSYLHILQRLMTVNSSDRQRAAKEAFEIFKEWQAFERKVENMGEKEELSKGATFAKSLKESLGLNERNIEGVWVYMIRIMTRADELSLADSILRRFVELYPPSLIGSSSIPALPSKSLVRMIPRHTIRPDPLPPHLVWPDVRALHARYVVYQQGSKIAHLTYVILTYEFALRRYRAAKLNEGSEGQTRRKEAQLDAVLVAKQEKQWENRKNRKKKGRRGLRTLDDFEGLYHVPDKTVIDRKDWKVLRTRGQRAMETHLRGKKQY</sequence>
<feature type="compositionally biased region" description="Low complexity" evidence="5">
    <location>
        <begin position="837"/>
        <end position="853"/>
    </location>
</feature>
<evidence type="ECO:0000313" key="6">
    <source>
        <dbReference type="EMBL" id="CDZ96416.1"/>
    </source>
</evidence>
<name>A0A0F7SE90_PHARH</name>
<feature type="compositionally biased region" description="Polar residues" evidence="5">
    <location>
        <begin position="274"/>
        <end position="293"/>
    </location>
</feature>
<feature type="region of interest" description="Disordered" evidence="5">
    <location>
        <begin position="837"/>
        <end position="877"/>
    </location>
</feature>
<organism evidence="6">
    <name type="scientific">Phaffia rhodozyma</name>
    <name type="common">Yeast</name>
    <name type="synonym">Xanthophyllomyces dendrorhous</name>
    <dbReference type="NCBI Taxonomy" id="264483"/>
    <lineage>
        <taxon>Eukaryota</taxon>
        <taxon>Fungi</taxon>
        <taxon>Dikarya</taxon>
        <taxon>Basidiomycota</taxon>
        <taxon>Agaricomycotina</taxon>
        <taxon>Tremellomycetes</taxon>
        <taxon>Cystofilobasidiales</taxon>
        <taxon>Mrakiaceae</taxon>
        <taxon>Phaffia</taxon>
    </lineage>
</organism>
<reference evidence="6" key="1">
    <citation type="submission" date="2014-08" db="EMBL/GenBank/DDBJ databases">
        <authorList>
            <person name="Sharma Rahul"/>
            <person name="Thines Marco"/>
        </authorList>
    </citation>
    <scope>NUCLEOTIDE SEQUENCE</scope>
</reference>
<dbReference type="InterPro" id="IPR011990">
    <property type="entry name" value="TPR-like_helical_dom_sf"/>
</dbReference>
<feature type="region of interest" description="Disordered" evidence="5">
    <location>
        <begin position="805"/>
        <end position="824"/>
    </location>
</feature>
<dbReference type="EMBL" id="LN483144">
    <property type="protein sequence ID" value="CDZ96416.1"/>
    <property type="molecule type" value="Genomic_DNA"/>
</dbReference>
<feature type="compositionally biased region" description="Polar residues" evidence="5">
    <location>
        <begin position="806"/>
        <end position="824"/>
    </location>
</feature>
<dbReference type="AlphaFoldDB" id="A0A0F7SE90"/>
<evidence type="ECO:0000256" key="5">
    <source>
        <dbReference type="SAM" id="MobiDB-lite"/>
    </source>
</evidence>
<comment type="similarity">
    <text evidence="1">Belongs to the CCM1 family.</text>
</comment>
<feature type="compositionally biased region" description="Polar residues" evidence="5">
    <location>
        <begin position="161"/>
        <end position="180"/>
    </location>
</feature>
<evidence type="ECO:0000256" key="4">
    <source>
        <dbReference type="ARBA" id="ARBA00044511"/>
    </source>
</evidence>
<evidence type="ECO:0000256" key="3">
    <source>
        <dbReference type="ARBA" id="ARBA00044493"/>
    </source>
</evidence>
<protein>
    <submittedName>
        <fullName evidence="6">FOG: PPR repeat</fullName>
    </submittedName>
</protein>
<dbReference type="GO" id="GO:0031930">
    <property type="term" value="P:mitochondria-nucleus signaling pathway"/>
    <property type="evidence" value="ECO:0007669"/>
    <property type="project" value="TreeGrafter"/>
</dbReference>
<dbReference type="PANTHER" id="PTHR47936:SF1">
    <property type="entry name" value="PENTATRICOPEPTIDE REPEAT-CONTAINING PROTEIN GUN1, CHLOROPLASTIC"/>
    <property type="match status" value="1"/>
</dbReference>
<comment type="subunit">
    <text evidence="4">Binds to mitochondrial small subunit 15S rRNA.</text>
</comment>
<comment type="function">
    <text evidence="3">Regulates mitochondrial small subunit maturation by controlling 15S rRNA 5'-end processing. Localizes to the 5' precursor of the 15S rRNA in a position that is subsequently occupied by mS47 in the mature yeast mtSSU. Uses structure and sequence-specific RNA recognition, binding to a single-stranded region of the precursor and specifically recognizing bases -6 to -1. The exchange of Ccm1 for mS47 is coupled to the irreversible removal of precursor rRNA that is accompanied by conformational changes of the mitoribosomal proteins uS5m and mS26. These conformational changes signal completion of 5'-end rRNA processing through protection of the mature 5'-end of the 15S rRNA and stabilization of mS47. The removal of the 5' precursor together with the dissociation of Ccm1 may be catalyzed by the 5'-3' exoribonuclease Pet127. Involved in the specific removal of group I introns in mitochondrial encoded transcripts.</text>
</comment>
<feature type="compositionally biased region" description="Basic and acidic residues" evidence="5">
    <location>
        <begin position="769"/>
        <end position="780"/>
    </location>
</feature>
<feature type="region of interest" description="Disordered" evidence="5">
    <location>
        <begin position="139"/>
        <end position="201"/>
    </location>
</feature>
<accession>A0A0F7SE90</accession>
<feature type="compositionally biased region" description="Low complexity" evidence="5">
    <location>
        <begin position="303"/>
        <end position="326"/>
    </location>
</feature>
<feature type="region of interest" description="Disordered" evidence="5">
    <location>
        <begin position="374"/>
        <end position="397"/>
    </location>
</feature>
<feature type="compositionally biased region" description="Basic and acidic residues" evidence="5">
    <location>
        <begin position="190"/>
        <end position="201"/>
    </location>
</feature>
<dbReference type="PANTHER" id="PTHR47936">
    <property type="entry name" value="PPR_LONG DOMAIN-CONTAINING PROTEIN"/>
    <property type="match status" value="1"/>
</dbReference>
<evidence type="ECO:0000256" key="2">
    <source>
        <dbReference type="ARBA" id="ARBA00022737"/>
    </source>
</evidence>
<evidence type="ECO:0000256" key="1">
    <source>
        <dbReference type="ARBA" id="ARBA00006192"/>
    </source>
</evidence>
<keyword evidence="2" id="KW-0677">Repeat</keyword>
<feature type="region of interest" description="Disordered" evidence="5">
    <location>
        <begin position="274"/>
        <end position="326"/>
    </location>
</feature>
<proteinExistence type="inferred from homology"/>
<feature type="region of interest" description="Disordered" evidence="5">
    <location>
        <begin position="759"/>
        <end position="791"/>
    </location>
</feature>
<dbReference type="Gene3D" id="1.25.40.10">
    <property type="entry name" value="Tetratricopeptide repeat domain"/>
    <property type="match status" value="1"/>
</dbReference>